<dbReference type="GO" id="GO:0005737">
    <property type="term" value="C:cytoplasm"/>
    <property type="evidence" value="ECO:0007669"/>
    <property type="project" value="UniProtKB-SubCell"/>
</dbReference>
<evidence type="ECO:0000256" key="6">
    <source>
        <dbReference type="ARBA" id="ARBA00022485"/>
    </source>
</evidence>
<dbReference type="CDD" id="cd16917">
    <property type="entry name" value="HATPase_UhpB-NarQ-NarX-like"/>
    <property type="match status" value="1"/>
</dbReference>
<dbReference type="GO" id="GO:0005524">
    <property type="term" value="F:ATP binding"/>
    <property type="evidence" value="ECO:0007669"/>
    <property type="project" value="UniProtKB-KW"/>
</dbReference>
<dbReference type="InterPro" id="IPR036890">
    <property type="entry name" value="HATPase_C_sf"/>
</dbReference>
<dbReference type="RefSeq" id="WP_042278727.1">
    <property type="nucleotide sequence ID" value="NZ_BBML01000004.1"/>
</dbReference>
<dbReference type="SMART" id="SM00028">
    <property type="entry name" value="TPR"/>
    <property type="match status" value="4"/>
</dbReference>
<keyword evidence="6" id="KW-0004">4Fe-4S</keyword>
<dbReference type="GO" id="GO:0016020">
    <property type="term" value="C:membrane"/>
    <property type="evidence" value="ECO:0007669"/>
    <property type="project" value="InterPro"/>
</dbReference>
<keyword evidence="9" id="KW-0808">Transferase</keyword>
<gene>
    <name evidence="22" type="ORF">JCM19294_699</name>
</gene>
<evidence type="ECO:0000256" key="19">
    <source>
        <dbReference type="SAM" id="Coils"/>
    </source>
</evidence>
<evidence type="ECO:0000256" key="15">
    <source>
        <dbReference type="ARBA" id="ARBA00023012"/>
    </source>
</evidence>
<comment type="catalytic activity">
    <reaction evidence="1">
        <text>ATP + protein L-histidine = ADP + protein N-phospho-L-histidine.</text>
        <dbReference type="EC" id="2.7.13.3"/>
    </reaction>
</comment>
<evidence type="ECO:0000256" key="20">
    <source>
        <dbReference type="SAM" id="Phobius"/>
    </source>
</evidence>
<dbReference type="Gene3D" id="1.25.40.10">
    <property type="entry name" value="Tetratricopeptide repeat domain"/>
    <property type="match status" value="1"/>
</dbReference>
<evidence type="ECO:0000256" key="2">
    <source>
        <dbReference type="ARBA" id="ARBA00001966"/>
    </source>
</evidence>
<dbReference type="STRING" id="319236.BST91_04765"/>
<evidence type="ECO:0000256" key="8">
    <source>
        <dbReference type="ARBA" id="ARBA00022553"/>
    </source>
</evidence>
<dbReference type="Pfam" id="PF02518">
    <property type="entry name" value="HATPase_c"/>
    <property type="match status" value="1"/>
</dbReference>
<evidence type="ECO:0000256" key="14">
    <source>
        <dbReference type="ARBA" id="ARBA00023004"/>
    </source>
</evidence>
<feature type="transmembrane region" description="Helical" evidence="20">
    <location>
        <begin position="329"/>
        <end position="351"/>
    </location>
</feature>
<dbReference type="Proteomes" id="UP000029221">
    <property type="component" value="Unassembled WGS sequence"/>
</dbReference>
<evidence type="ECO:0000256" key="12">
    <source>
        <dbReference type="ARBA" id="ARBA00022777"/>
    </source>
</evidence>
<dbReference type="PRINTS" id="PR00344">
    <property type="entry name" value="BCTRLSENSOR"/>
</dbReference>
<dbReference type="InterPro" id="IPR019734">
    <property type="entry name" value="TPR_rpt"/>
</dbReference>
<dbReference type="eggNOG" id="COG4585">
    <property type="taxonomic scope" value="Bacteria"/>
</dbReference>
<keyword evidence="14" id="KW-0408">Iron</keyword>
<name>A0A090Q5Z4_9FLAO</name>
<dbReference type="PROSITE" id="PS50109">
    <property type="entry name" value="HIS_KIN"/>
    <property type="match status" value="1"/>
</dbReference>
<dbReference type="InterPro" id="IPR050482">
    <property type="entry name" value="Sensor_HK_TwoCompSys"/>
</dbReference>
<comment type="subcellular location">
    <subcellularLocation>
        <location evidence="3">Cytoplasm</location>
    </subcellularLocation>
</comment>
<evidence type="ECO:0000313" key="22">
    <source>
        <dbReference type="EMBL" id="GAK97193.1"/>
    </source>
</evidence>
<proteinExistence type="predicted"/>
<dbReference type="EMBL" id="BBML01000004">
    <property type="protein sequence ID" value="GAK97193.1"/>
    <property type="molecule type" value="Genomic_DNA"/>
</dbReference>
<evidence type="ECO:0000256" key="1">
    <source>
        <dbReference type="ARBA" id="ARBA00000085"/>
    </source>
</evidence>
<evidence type="ECO:0000313" key="23">
    <source>
        <dbReference type="Proteomes" id="UP000029221"/>
    </source>
</evidence>
<dbReference type="GO" id="GO:0046983">
    <property type="term" value="F:protein dimerization activity"/>
    <property type="evidence" value="ECO:0007669"/>
    <property type="project" value="InterPro"/>
</dbReference>
<dbReference type="PANTHER" id="PTHR24421:SF10">
    <property type="entry name" value="NITRATE_NITRITE SENSOR PROTEIN NARQ"/>
    <property type="match status" value="1"/>
</dbReference>
<dbReference type="eggNOG" id="COG0457">
    <property type="taxonomic scope" value="Bacteria"/>
</dbReference>
<keyword evidence="12 22" id="KW-0418">Kinase</keyword>
<keyword evidence="8" id="KW-0597">Phosphoprotein</keyword>
<evidence type="ECO:0000256" key="13">
    <source>
        <dbReference type="ARBA" id="ARBA00022840"/>
    </source>
</evidence>
<keyword evidence="11" id="KW-0547">Nucleotide-binding</keyword>
<keyword evidence="19" id="KW-0175">Coiled coil</keyword>
<keyword evidence="13" id="KW-0067">ATP-binding</keyword>
<dbReference type="PANTHER" id="PTHR24421">
    <property type="entry name" value="NITRATE/NITRITE SENSOR PROTEIN NARX-RELATED"/>
    <property type="match status" value="1"/>
</dbReference>
<keyword evidence="20" id="KW-1133">Transmembrane helix</keyword>
<keyword evidence="20" id="KW-0472">Membrane</keyword>
<sequence length="586" mass="66664">MRNFITSILFLTISFWTYSQEIPLDSIISYIDQGKAVNVEQQLKLRDFEKLNDSSKVKFLLIKGMVFFQEDKFVESYKALLKAKEYKENVSLRNIYTVNHYLQKVANTVSEFSTSAEALDEENCKIAYELNQPKLIIDCIYNQCYKSIVKEDFIDALQLSYQMKSIAVKAKLEREKINIENIIGTIHYYNNDFDSTLFYFKKNIEYYEKAKDSFAMLERYNNMAKVQLELERNAEALKSINISELYLKNYKNVGMDALIKRNKAEILYANKKYKEAAEYYQSYLILKDSVGEESQAGTIADLQTKYATAEKEKENALLKAGKLKAENSLYVLSIVLGIIIAGAGFFILYAYKQKKVLEARELAEKEKAEKLRKDQELASIDAMIAGQEQERKKIASDLHDDLGSSLTTVKMYIESVQSNVKEESAQTLLTNALNIIGETYSKVRTISHTQNSRVLGESGLVDTLEDLCDKINQAGQTNVEVVSNELSTPISNSKELNLFRIIQELLNNIIKHAKANNASINITSYQDKLDLIIEDDGIGFNYDPNYKTDGIGLHSIARKIENMNGSFEVDSAPGKGSTIMIEIPLK</sequence>
<dbReference type="InterPro" id="IPR005467">
    <property type="entry name" value="His_kinase_dom"/>
</dbReference>
<evidence type="ECO:0000256" key="3">
    <source>
        <dbReference type="ARBA" id="ARBA00004496"/>
    </source>
</evidence>
<keyword evidence="20" id="KW-0812">Transmembrane</keyword>
<keyword evidence="7" id="KW-0963">Cytoplasm</keyword>
<dbReference type="GO" id="GO:0051539">
    <property type="term" value="F:4 iron, 4 sulfur cluster binding"/>
    <property type="evidence" value="ECO:0007669"/>
    <property type="project" value="UniProtKB-KW"/>
</dbReference>
<dbReference type="Gene3D" id="1.20.5.1930">
    <property type="match status" value="1"/>
</dbReference>
<dbReference type="EC" id="2.7.13.3" evidence="4"/>
<organism evidence="22 23">
    <name type="scientific">Nonlabens tegetincola</name>
    <dbReference type="NCBI Taxonomy" id="323273"/>
    <lineage>
        <taxon>Bacteria</taxon>
        <taxon>Pseudomonadati</taxon>
        <taxon>Bacteroidota</taxon>
        <taxon>Flavobacteriia</taxon>
        <taxon>Flavobacteriales</taxon>
        <taxon>Flavobacteriaceae</taxon>
        <taxon>Nonlabens</taxon>
    </lineage>
</organism>
<dbReference type="GO" id="GO:0046872">
    <property type="term" value="F:metal ion binding"/>
    <property type="evidence" value="ECO:0007669"/>
    <property type="project" value="UniProtKB-KW"/>
</dbReference>
<dbReference type="InterPro" id="IPR003594">
    <property type="entry name" value="HATPase_dom"/>
</dbReference>
<keyword evidence="15" id="KW-0902">Two-component regulatory system</keyword>
<keyword evidence="10" id="KW-0479">Metal-binding</keyword>
<dbReference type="InterPro" id="IPR011712">
    <property type="entry name" value="Sig_transdc_His_kin_sub3_dim/P"/>
</dbReference>
<evidence type="ECO:0000256" key="16">
    <source>
        <dbReference type="ARBA" id="ARBA00023014"/>
    </source>
</evidence>
<evidence type="ECO:0000256" key="4">
    <source>
        <dbReference type="ARBA" id="ARBA00012438"/>
    </source>
</evidence>
<reference evidence="22" key="1">
    <citation type="journal article" date="2014" name="Genome Announc.">
        <title>Draft Genome Sequences of Marine Flavobacterium Nonlabens Strains NR17, NR24, NR27, NR32, NR33, and Ara13.</title>
        <authorList>
            <person name="Nakanishi M."/>
            <person name="Meirelles P."/>
            <person name="Suzuki R."/>
            <person name="Takatani N."/>
            <person name="Mino S."/>
            <person name="Suda W."/>
            <person name="Oshima K."/>
            <person name="Hattori M."/>
            <person name="Ohkuma M."/>
            <person name="Hosokawa M."/>
            <person name="Miyashita K."/>
            <person name="Thompson F.L."/>
            <person name="Niwa A."/>
            <person name="Sawabe T."/>
            <person name="Sawabe T."/>
        </authorList>
    </citation>
    <scope>NUCLEOTIDE SEQUENCE [LARGE SCALE GENOMIC DNA]</scope>
    <source>
        <strain evidence="22">JCM 19294</strain>
    </source>
</reference>
<evidence type="ECO:0000259" key="21">
    <source>
        <dbReference type="PROSITE" id="PS50109"/>
    </source>
</evidence>
<comment type="caution">
    <text evidence="22">The sequence shown here is derived from an EMBL/GenBank/DDBJ whole genome shotgun (WGS) entry which is preliminary data.</text>
</comment>
<dbReference type="Gene3D" id="3.30.565.10">
    <property type="entry name" value="Histidine kinase-like ATPase, C-terminal domain"/>
    <property type="match status" value="1"/>
</dbReference>
<dbReference type="InterPro" id="IPR004358">
    <property type="entry name" value="Sig_transdc_His_kin-like_C"/>
</dbReference>
<evidence type="ECO:0000256" key="10">
    <source>
        <dbReference type="ARBA" id="ARBA00022723"/>
    </source>
</evidence>
<feature type="coiled-coil region" evidence="19">
    <location>
        <begin position="299"/>
        <end position="326"/>
    </location>
</feature>
<evidence type="ECO:0000256" key="11">
    <source>
        <dbReference type="ARBA" id="ARBA00022741"/>
    </source>
</evidence>
<keyword evidence="23" id="KW-1185">Reference proteome</keyword>
<evidence type="ECO:0000256" key="18">
    <source>
        <dbReference type="ARBA" id="ARBA00030800"/>
    </source>
</evidence>
<evidence type="ECO:0000256" key="7">
    <source>
        <dbReference type="ARBA" id="ARBA00022490"/>
    </source>
</evidence>
<dbReference type="SUPFAM" id="SSF55874">
    <property type="entry name" value="ATPase domain of HSP90 chaperone/DNA topoisomerase II/histidine kinase"/>
    <property type="match status" value="1"/>
</dbReference>
<dbReference type="SMART" id="SM00387">
    <property type="entry name" value="HATPase_c"/>
    <property type="match status" value="1"/>
</dbReference>
<comment type="cofactor">
    <cofactor evidence="2">
        <name>[4Fe-4S] cluster</name>
        <dbReference type="ChEBI" id="CHEBI:49883"/>
    </cofactor>
</comment>
<dbReference type="GO" id="GO:0000155">
    <property type="term" value="F:phosphorelay sensor kinase activity"/>
    <property type="evidence" value="ECO:0007669"/>
    <property type="project" value="InterPro"/>
</dbReference>
<feature type="domain" description="Histidine kinase" evidence="21">
    <location>
        <begin position="397"/>
        <end position="586"/>
    </location>
</feature>
<evidence type="ECO:0000256" key="5">
    <source>
        <dbReference type="ARBA" id="ARBA00017322"/>
    </source>
</evidence>
<comment type="function">
    <text evidence="17">Member of the two-component regulatory system NreB/NreC involved in the control of dissimilatory nitrate/nitrite reduction in response to oxygen. NreB functions as a direct oxygen sensor histidine kinase which is autophosphorylated, in the absence of oxygen, probably at the conserved histidine residue, and transfers its phosphate group probably to a conserved aspartate residue of NreC. NreB/NreC activates the expression of the nitrate (narGHJI) and nitrite (nir) reductase operons, as well as the putative nitrate transporter gene narT.</text>
</comment>
<dbReference type="Pfam" id="PF07730">
    <property type="entry name" value="HisKA_3"/>
    <property type="match status" value="1"/>
</dbReference>
<dbReference type="SUPFAM" id="SSF48452">
    <property type="entry name" value="TPR-like"/>
    <property type="match status" value="1"/>
</dbReference>
<dbReference type="AlphaFoldDB" id="A0A090Q5Z4"/>
<evidence type="ECO:0000256" key="9">
    <source>
        <dbReference type="ARBA" id="ARBA00022679"/>
    </source>
</evidence>
<dbReference type="InterPro" id="IPR011990">
    <property type="entry name" value="TPR-like_helical_dom_sf"/>
</dbReference>
<protein>
    <recommendedName>
        <fullName evidence="5">Oxygen sensor histidine kinase NreB</fullName>
        <ecNumber evidence="4">2.7.13.3</ecNumber>
    </recommendedName>
    <alternativeName>
        <fullName evidence="18">Nitrogen regulation protein B</fullName>
    </alternativeName>
</protein>
<accession>A0A090Q5Z4</accession>
<keyword evidence="16" id="KW-0411">Iron-sulfur</keyword>
<evidence type="ECO:0000256" key="17">
    <source>
        <dbReference type="ARBA" id="ARBA00024827"/>
    </source>
</evidence>